<dbReference type="GO" id="GO:0043190">
    <property type="term" value="C:ATP-binding cassette (ABC) transporter complex"/>
    <property type="evidence" value="ECO:0007669"/>
    <property type="project" value="InterPro"/>
</dbReference>
<dbReference type="EC" id="7.6.2.9" evidence="6"/>
<dbReference type="EMBL" id="CP034437">
    <property type="protein sequence ID" value="AZN41413.1"/>
    <property type="molecule type" value="Genomic_DNA"/>
</dbReference>
<comment type="subunit">
    <text evidence="5">The complex is composed of two ATP-binding proteins (OpuCA), two transmembrane proteins (OpuCB and OpuCD) and a solute-binding protein (OpuCC).</text>
</comment>
<proteinExistence type="predicted"/>
<keyword evidence="3 9" id="KW-0067">ATP-binding</keyword>
<dbReference type="InterPro" id="IPR013611">
    <property type="entry name" value="Transp-assoc_OB_typ2"/>
</dbReference>
<dbReference type="Gene3D" id="2.40.50.140">
    <property type="entry name" value="Nucleic acid-binding proteins"/>
    <property type="match status" value="1"/>
</dbReference>
<dbReference type="FunFam" id="3.40.50.300:FF:000425">
    <property type="entry name" value="Probable ABC transporter, ATP-binding subunit"/>
    <property type="match status" value="1"/>
</dbReference>
<gene>
    <name evidence="9" type="ORF">EJC50_18335</name>
</gene>
<dbReference type="InterPro" id="IPR008995">
    <property type="entry name" value="Mo/tungstate-bd_C_term_dom"/>
</dbReference>
<dbReference type="Pfam" id="PF08402">
    <property type="entry name" value="TOBE_2"/>
    <property type="match status" value="1"/>
</dbReference>
<dbReference type="Proteomes" id="UP000272528">
    <property type="component" value="Chromosome"/>
</dbReference>
<dbReference type="KEGG" id="palb:EJC50_18335"/>
<evidence type="ECO:0000256" key="2">
    <source>
        <dbReference type="ARBA" id="ARBA00022741"/>
    </source>
</evidence>
<dbReference type="InterPro" id="IPR050093">
    <property type="entry name" value="ABC_SmlMolc_Importer"/>
</dbReference>
<sequence>MGIRETQETQTVQHVHGIEVQGTRNNDAKRDIQVSVQQLSKRYRTGEGVSSISLDVRKGELITLLGPSGCGKTTVLRSIGGFLEPDSGDILIEGASVLKSPPEKRPTSMVFQGYNLWPHMTVFENLAFGLKIRKMKKADILQAVSDVLELVRLPGAENKYPGQLSGGQQQRIALARSLLLKPAVLLLDEPFSALDAKLRHEMREELREIQAETGLTMVFVTHDQEEALSISDRIVVMNHGNIEQIATPQEIYDMPSTLFVAQFIGKMNFLKGVISEGQVTVGKLKFPNSKSLSGGVRLAIRPEDVSLSSEEQEGMPGVVKQIMILGHYAEVTIQLAEHGVIRAFQPRDSVKELHSGDLIHVSFKKVLTYSEDQA</sequence>
<dbReference type="PROSITE" id="PS50893">
    <property type="entry name" value="ABC_TRANSPORTER_2"/>
    <property type="match status" value="1"/>
</dbReference>
<dbReference type="InterPro" id="IPR003439">
    <property type="entry name" value="ABC_transporter-like_ATP-bd"/>
</dbReference>
<protein>
    <recommendedName>
        <fullName evidence="7">Carnitine transport ATP-binding protein OpuCA</fullName>
        <ecNumber evidence="6">7.6.2.9</ecNumber>
    </recommendedName>
</protein>
<dbReference type="GO" id="GO:0016887">
    <property type="term" value="F:ATP hydrolysis activity"/>
    <property type="evidence" value="ECO:0007669"/>
    <property type="project" value="InterPro"/>
</dbReference>
<evidence type="ECO:0000313" key="10">
    <source>
        <dbReference type="Proteomes" id="UP000272528"/>
    </source>
</evidence>
<dbReference type="InterPro" id="IPR017871">
    <property type="entry name" value="ABC_transporter-like_CS"/>
</dbReference>
<dbReference type="PANTHER" id="PTHR42781:SF4">
    <property type="entry name" value="SPERMIDINE_PUTRESCINE IMPORT ATP-BINDING PROTEIN POTA"/>
    <property type="match status" value="1"/>
</dbReference>
<evidence type="ECO:0000259" key="8">
    <source>
        <dbReference type="PROSITE" id="PS50893"/>
    </source>
</evidence>
<reference evidence="10" key="1">
    <citation type="submission" date="2018-12" db="EMBL/GenBank/DDBJ databases">
        <title>Genome sequence of Peanibacillus sp.</title>
        <authorList>
            <person name="Subramani G."/>
            <person name="Srinivasan S."/>
            <person name="Kim M.K."/>
        </authorList>
    </citation>
    <scope>NUCLEOTIDE SEQUENCE [LARGE SCALE GENOMIC DNA]</scope>
    <source>
        <strain evidence="10">18JY67-1</strain>
    </source>
</reference>
<evidence type="ECO:0000256" key="4">
    <source>
        <dbReference type="ARBA" id="ARBA00052482"/>
    </source>
</evidence>
<dbReference type="GO" id="GO:0005524">
    <property type="term" value="F:ATP binding"/>
    <property type="evidence" value="ECO:0007669"/>
    <property type="project" value="UniProtKB-KW"/>
</dbReference>
<evidence type="ECO:0000313" key="9">
    <source>
        <dbReference type="EMBL" id="AZN41413.1"/>
    </source>
</evidence>
<dbReference type="SUPFAM" id="SSF52540">
    <property type="entry name" value="P-loop containing nucleoside triphosphate hydrolases"/>
    <property type="match status" value="1"/>
</dbReference>
<evidence type="ECO:0000256" key="5">
    <source>
        <dbReference type="ARBA" id="ARBA00063934"/>
    </source>
</evidence>
<keyword evidence="10" id="KW-1185">Reference proteome</keyword>
<dbReference type="InterPro" id="IPR012340">
    <property type="entry name" value="NA-bd_OB-fold"/>
</dbReference>
<keyword evidence="2" id="KW-0547">Nucleotide-binding</keyword>
<dbReference type="SMART" id="SM00382">
    <property type="entry name" value="AAA"/>
    <property type="match status" value="1"/>
</dbReference>
<evidence type="ECO:0000256" key="6">
    <source>
        <dbReference type="ARBA" id="ARBA00066388"/>
    </source>
</evidence>
<dbReference type="AlphaFoldDB" id="A0A3Q8X7Y8"/>
<evidence type="ECO:0000256" key="1">
    <source>
        <dbReference type="ARBA" id="ARBA00022448"/>
    </source>
</evidence>
<dbReference type="GO" id="GO:0015418">
    <property type="term" value="F:ABC-type quaternary ammonium compound transporting activity"/>
    <property type="evidence" value="ECO:0007669"/>
    <property type="project" value="UniProtKB-EC"/>
</dbReference>
<name>A0A3Q8X7Y8_9BACL</name>
<evidence type="ECO:0000256" key="7">
    <source>
        <dbReference type="ARBA" id="ARBA00070305"/>
    </source>
</evidence>
<dbReference type="PROSITE" id="PS00211">
    <property type="entry name" value="ABC_TRANSPORTER_1"/>
    <property type="match status" value="1"/>
</dbReference>
<dbReference type="InterPro" id="IPR003593">
    <property type="entry name" value="AAA+_ATPase"/>
</dbReference>
<dbReference type="SUPFAM" id="SSF50331">
    <property type="entry name" value="MOP-like"/>
    <property type="match status" value="1"/>
</dbReference>
<feature type="domain" description="ABC transporter" evidence="8">
    <location>
        <begin position="34"/>
        <end position="264"/>
    </location>
</feature>
<accession>A0A3Q8X7Y8</accession>
<dbReference type="PANTHER" id="PTHR42781">
    <property type="entry name" value="SPERMIDINE/PUTRESCINE IMPORT ATP-BINDING PROTEIN POTA"/>
    <property type="match status" value="1"/>
</dbReference>
<dbReference type="OrthoDB" id="9802264at2"/>
<comment type="catalytic activity">
    <reaction evidence="4">
        <text>a quaternary ammonium(out) + ATP + H2O = a quaternary ammonium(in) + ADP + phosphate + H(+)</text>
        <dbReference type="Rhea" id="RHEA:11036"/>
        <dbReference type="ChEBI" id="CHEBI:15377"/>
        <dbReference type="ChEBI" id="CHEBI:15378"/>
        <dbReference type="ChEBI" id="CHEBI:30616"/>
        <dbReference type="ChEBI" id="CHEBI:35267"/>
        <dbReference type="ChEBI" id="CHEBI:43474"/>
        <dbReference type="ChEBI" id="CHEBI:456216"/>
        <dbReference type="EC" id="7.6.2.9"/>
    </reaction>
</comment>
<organism evidence="9 10">
    <name type="scientific">Paenibacillus albus</name>
    <dbReference type="NCBI Taxonomy" id="2495582"/>
    <lineage>
        <taxon>Bacteria</taxon>
        <taxon>Bacillati</taxon>
        <taxon>Bacillota</taxon>
        <taxon>Bacilli</taxon>
        <taxon>Bacillales</taxon>
        <taxon>Paenibacillaceae</taxon>
        <taxon>Paenibacillus</taxon>
    </lineage>
</organism>
<keyword evidence="1" id="KW-0813">Transport</keyword>
<dbReference type="Pfam" id="PF00005">
    <property type="entry name" value="ABC_tran"/>
    <property type="match status" value="1"/>
</dbReference>
<dbReference type="InterPro" id="IPR027417">
    <property type="entry name" value="P-loop_NTPase"/>
</dbReference>
<dbReference type="Gene3D" id="3.40.50.300">
    <property type="entry name" value="P-loop containing nucleotide triphosphate hydrolases"/>
    <property type="match status" value="1"/>
</dbReference>
<dbReference type="Gene3D" id="2.40.50.100">
    <property type="match status" value="1"/>
</dbReference>
<evidence type="ECO:0000256" key="3">
    <source>
        <dbReference type="ARBA" id="ARBA00022840"/>
    </source>
</evidence>